<comment type="caution">
    <text evidence="2">The sequence shown here is derived from an EMBL/GenBank/DDBJ whole genome shotgun (WGS) entry which is preliminary data.</text>
</comment>
<evidence type="ECO:0008006" key="4">
    <source>
        <dbReference type="Google" id="ProtNLM"/>
    </source>
</evidence>
<organism evidence="2 3">
    <name type="scientific">Cupriavidus pampae</name>
    <dbReference type="NCBI Taxonomy" id="659251"/>
    <lineage>
        <taxon>Bacteria</taxon>
        <taxon>Pseudomonadati</taxon>
        <taxon>Pseudomonadota</taxon>
        <taxon>Betaproteobacteria</taxon>
        <taxon>Burkholderiales</taxon>
        <taxon>Burkholderiaceae</taxon>
        <taxon>Cupriavidus</taxon>
    </lineage>
</organism>
<accession>A0ABM8XCZ5</accession>
<dbReference type="Pfam" id="PF10617">
    <property type="entry name" value="DUF2474"/>
    <property type="match status" value="1"/>
</dbReference>
<dbReference type="InterPro" id="IPR018895">
    <property type="entry name" value="DUF2474"/>
</dbReference>
<protein>
    <recommendedName>
        <fullName evidence="4">DUF2474 domain-containing protein</fullName>
    </recommendedName>
</protein>
<reference evidence="2 3" key="1">
    <citation type="submission" date="2021-08" db="EMBL/GenBank/DDBJ databases">
        <authorList>
            <person name="Peeters C."/>
        </authorList>
    </citation>
    <scope>NUCLEOTIDE SEQUENCE [LARGE SCALE GENOMIC DNA]</scope>
    <source>
        <strain evidence="2 3">LMG 32289</strain>
    </source>
</reference>
<dbReference type="EMBL" id="CAJZAG010000007">
    <property type="protein sequence ID" value="CAG9177962.1"/>
    <property type="molecule type" value="Genomic_DNA"/>
</dbReference>
<evidence type="ECO:0000313" key="3">
    <source>
        <dbReference type="Proteomes" id="UP000706525"/>
    </source>
</evidence>
<keyword evidence="3" id="KW-1185">Reference proteome</keyword>
<gene>
    <name evidence="2" type="ORF">LMG32289_03957</name>
</gene>
<dbReference type="Proteomes" id="UP000706525">
    <property type="component" value="Unassembled WGS sequence"/>
</dbReference>
<dbReference type="RefSeq" id="WP_223991331.1">
    <property type="nucleotide sequence ID" value="NZ_CAJZAG010000007.1"/>
</dbReference>
<evidence type="ECO:0000313" key="2">
    <source>
        <dbReference type="EMBL" id="CAG9177962.1"/>
    </source>
</evidence>
<proteinExistence type="predicted"/>
<sequence>MDKNDRKLGVQLGWMALLWLGGVGTVFVFASLMRMLMRLGGLVP</sequence>
<name>A0ABM8XCZ5_9BURK</name>
<feature type="transmembrane region" description="Helical" evidence="1">
    <location>
        <begin position="12"/>
        <end position="32"/>
    </location>
</feature>
<keyword evidence="1" id="KW-0472">Membrane</keyword>
<keyword evidence="1" id="KW-1133">Transmembrane helix</keyword>
<evidence type="ECO:0000256" key="1">
    <source>
        <dbReference type="SAM" id="Phobius"/>
    </source>
</evidence>
<keyword evidence="1" id="KW-0812">Transmembrane</keyword>